<feature type="transmembrane region" description="Helical" evidence="2">
    <location>
        <begin position="572"/>
        <end position="592"/>
    </location>
</feature>
<feature type="region of interest" description="Disordered" evidence="1">
    <location>
        <begin position="513"/>
        <end position="561"/>
    </location>
</feature>
<feature type="compositionally biased region" description="Basic and acidic residues" evidence="1">
    <location>
        <begin position="523"/>
        <end position="553"/>
    </location>
</feature>
<reference evidence="4" key="1">
    <citation type="submission" date="2022-09" db="EMBL/GenBank/DDBJ databases">
        <title>Fusarium specimens isolated from Avocado Roots.</title>
        <authorList>
            <person name="Stajich J."/>
            <person name="Roper C."/>
            <person name="Heimlech-Rivalta G."/>
        </authorList>
    </citation>
    <scope>NUCLEOTIDE SEQUENCE</scope>
    <source>
        <strain evidence="4">A02</strain>
    </source>
</reference>
<keyword evidence="5" id="KW-1185">Reference proteome</keyword>
<feature type="transmembrane region" description="Helical" evidence="2">
    <location>
        <begin position="599"/>
        <end position="618"/>
    </location>
</feature>
<keyword evidence="2" id="KW-0812">Transmembrane</keyword>
<keyword evidence="2" id="KW-1133">Transmembrane helix</keyword>
<feature type="domain" description="Heterokaryon incompatibility" evidence="3">
    <location>
        <begin position="21"/>
        <end position="109"/>
    </location>
</feature>
<proteinExistence type="predicted"/>
<keyword evidence="2" id="KW-0472">Membrane</keyword>
<dbReference type="AlphaFoldDB" id="A0A9W8R288"/>
<evidence type="ECO:0000313" key="5">
    <source>
        <dbReference type="Proteomes" id="UP001152087"/>
    </source>
</evidence>
<gene>
    <name evidence="4" type="ORF">NW755_008786</name>
</gene>
<organism evidence="4 5">
    <name type="scientific">Fusarium falciforme</name>
    <dbReference type="NCBI Taxonomy" id="195108"/>
    <lineage>
        <taxon>Eukaryota</taxon>
        <taxon>Fungi</taxon>
        <taxon>Dikarya</taxon>
        <taxon>Ascomycota</taxon>
        <taxon>Pezizomycotina</taxon>
        <taxon>Sordariomycetes</taxon>
        <taxon>Hypocreomycetidae</taxon>
        <taxon>Hypocreales</taxon>
        <taxon>Nectriaceae</taxon>
        <taxon>Fusarium</taxon>
        <taxon>Fusarium solani species complex</taxon>
    </lineage>
</organism>
<evidence type="ECO:0000256" key="2">
    <source>
        <dbReference type="SAM" id="Phobius"/>
    </source>
</evidence>
<evidence type="ECO:0000313" key="4">
    <source>
        <dbReference type="EMBL" id="KAJ4184873.1"/>
    </source>
</evidence>
<name>A0A9W8R288_9HYPO</name>
<protein>
    <recommendedName>
        <fullName evidence="3">Heterokaryon incompatibility domain-containing protein</fullName>
    </recommendedName>
</protein>
<dbReference type="OrthoDB" id="20872at2759"/>
<dbReference type="PANTHER" id="PTHR10622:SF10">
    <property type="entry name" value="HET DOMAIN-CONTAINING PROTEIN"/>
    <property type="match status" value="1"/>
</dbReference>
<sequence>MRLLNATTLRLETVNPGSEPYAILSHRWADDEVLFNDVENGTAHKRRGYAKLRGCCDTALSQNLKYVWIDTCCIDKSSSAELSEEINSMFRWYSMAEVCYAYLHDATGEQNYLSSEWFDRGWTLQELIAPKKVEFYAKNWTKFGSRSQLSKVLSKKTGIAEAYLHGADLSRASIAERMSWAAKRVTTRPEDMAYCLLGIFNTHMSPIYGEGGGMAFIRLQRELLEKSSDHSFLAWGSPTASGALAVAAPEATDVLSGVLARSPASFVGCGDVESWDQVVTATTTPIIMQNVGIQARLPITTIGSRSLLMLRCHWRHDHWNVIAVPVEKRSGRWYRTSPETTTCPEDQWPDNISDKLLSQNPYVQSADIHYAIKPLPLGLRVAEVFPDDSWEEPRDTQTRIKSRSSAGSPTVTFVRLKDSAESGGFKCDYVLKLDVDGPRGPTATCQLGILPRDSPLVQADQLTSAFGGFGVAVTIPGESSALAVELTTRLLHGKEAHVVDLFMDEMRRKREASCSRALPELPSKTEKDEDKRLAQLDRESQAREEREEREERQKKMRERKRRDKDNHDCVTFAIYWSVVFTLFWMAMVTLVWKGWVVRVCWTAGYVALIALIIFVTAADVNRPEDSEQRQERLLEDQTGTGY</sequence>
<dbReference type="InterPro" id="IPR010730">
    <property type="entry name" value="HET"/>
</dbReference>
<accession>A0A9W8R288</accession>
<evidence type="ECO:0000259" key="3">
    <source>
        <dbReference type="Pfam" id="PF06985"/>
    </source>
</evidence>
<dbReference type="Pfam" id="PF06985">
    <property type="entry name" value="HET"/>
    <property type="match status" value="1"/>
</dbReference>
<comment type="caution">
    <text evidence="4">The sequence shown here is derived from an EMBL/GenBank/DDBJ whole genome shotgun (WGS) entry which is preliminary data.</text>
</comment>
<dbReference type="Proteomes" id="UP001152087">
    <property type="component" value="Unassembled WGS sequence"/>
</dbReference>
<evidence type="ECO:0000256" key="1">
    <source>
        <dbReference type="SAM" id="MobiDB-lite"/>
    </source>
</evidence>
<dbReference type="EMBL" id="JAOQAV010000025">
    <property type="protein sequence ID" value="KAJ4184873.1"/>
    <property type="molecule type" value="Genomic_DNA"/>
</dbReference>
<dbReference type="PANTHER" id="PTHR10622">
    <property type="entry name" value="HET DOMAIN-CONTAINING PROTEIN"/>
    <property type="match status" value="1"/>
</dbReference>